<comment type="caution">
    <text evidence="2">The sequence shown here is derived from an EMBL/GenBank/DDBJ whole genome shotgun (WGS) entry which is preliminary data.</text>
</comment>
<accession>A0AAD9KHT2</accession>
<name>A0AAD9KHT2_RIDPI</name>
<reference evidence="2" key="1">
    <citation type="journal article" date="2023" name="Mol. Biol. Evol.">
        <title>Third-Generation Sequencing Reveals the Adaptive Role of the Epigenome in Three Deep-Sea Polychaetes.</title>
        <authorList>
            <person name="Perez M."/>
            <person name="Aroh O."/>
            <person name="Sun Y."/>
            <person name="Lan Y."/>
            <person name="Juniper S.K."/>
            <person name="Young C.R."/>
            <person name="Angers B."/>
            <person name="Qian P.Y."/>
        </authorList>
    </citation>
    <scope>NUCLEOTIDE SEQUENCE</scope>
    <source>
        <strain evidence="2">R07B-5</strain>
    </source>
</reference>
<sequence>MISAFAHQLSELEKKIREQGSQIYQIYSKLQDDTNDTNSQADSDCKQLLDCLQSQIKHNSFKLNELHSKVVQHDVDIGGLKAAVTCDGHHQKLAANTAYNPLAIEFQPRLAVMPDTQTDFASGGVITSLAKEHRRPASAPYFTGSYDANPDHGQSQDSPGTFGIFPPPDMFPPLSDHDQVSFSRDVDAASPRDLSQGDRDTELMLLKEELSYCKGRVHELEMELENKNHIIRDLMGGHEQLMRKETEHAQKQEWFEHKMRLLKQDKRRRGETIGKLLKCIDDMKDTGRVDESKVTEGKAVLVATLGSRGLPAEDRIRAAVDAAEAERCNYLYLFTVARHRAKMEAANAVDAVPSHGIHIDDNNHNNSAQDRQCCGAPLEDSSSQHSDCGDVTSPVTSDLRDAVRMLGESDSSCVTAMLQPPC</sequence>
<evidence type="ECO:0000313" key="3">
    <source>
        <dbReference type="Proteomes" id="UP001209878"/>
    </source>
</evidence>
<proteinExistence type="predicted"/>
<dbReference type="EMBL" id="JAODUO010001067">
    <property type="protein sequence ID" value="KAK2171426.1"/>
    <property type="molecule type" value="Genomic_DNA"/>
</dbReference>
<dbReference type="Proteomes" id="UP001209878">
    <property type="component" value="Unassembled WGS sequence"/>
</dbReference>
<dbReference type="AlphaFoldDB" id="A0AAD9KHT2"/>
<keyword evidence="3" id="KW-1185">Reference proteome</keyword>
<evidence type="ECO:0000313" key="2">
    <source>
        <dbReference type="EMBL" id="KAK2171426.1"/>
    </source>
</evidence>
<gene>
    <name evidence="2" type="ORF">NP493_1069g00070</name>
</gene>
<evidence type="ECO:0000256" key="1">
    <source>
        <dbReference type="SAM" id="MobiDB-lite"/>
    </source>
</evidence>
<protein>
    <submittedName>
        <fullName evidence="2">Uncharacterized protein</fullName>
    </submittedName>
</protein>
<feature type="region of interest" description="Disordered" evidence="1">
    <location>
        <begin position="138"/>
        <end position="179"/>
    </location>
</feature>
<organism evidence="2 3">
    <name type="scientific">Ridgeia piscesae</name>
    <name type="common">Tubeworm</name>
    <dbReference type="NCBI Taxonomy" id="27915"/>
    <lineage>
        <taxon>Eukaryota</taxon>
        <taxon>Metazoa</taxon>
        <taxon>Spiralia</taxon>
        <taxon>Lophotrochozoa</taxon>
        <taxon>Annelida</taxon>
        <taxon>Polychaeta</taxon>
        <taxon>Sedentaria</taxon>
        <taxon>Canalipalpata</taxon>
        <taxon>Sabellida</taxon>
        <taxon>Siboglinidae</taxon>
        <taxon>Ridgeia</taxon>
    </lineage>
</organism>
<feature type="region of interest" description="Disordered" evidence="1">
    <location>
        <begin position="360"/>
        <end position="392"/>
    </location>
</feature>